<dbReference type="CDD" id="cd02440">
    <property type="entry name" value="AdoMet_MTases"/>
    <property type="match status" value="1"/>
</dbReference>
<keyword evidence="3" id="KW-1185">Reference proteome</keyword>
<dbReference type="Gene3D" id="3.40.50.150">
    <property type="entry name" value="Vaccinia Virus protein VP39"/>
    <property type="match status" value="1"/>
</dbReference>
<protein>
    <submittedName>
        <fullName evidence="2">SAM-dependent DNA methyltransferase</fullName>
    </submittedName>
</protein>
<dbReference type="GO" id="GO:0032259">
    <property type="term" value="P:methylation"/>
    <property type="evidence" value="ECO:0007669"/>
    <property type="project" value="UniProtKB-KW"/>
</dbReference>
<evidence type="ECO:0000313" key="2">
    <source>
        <dbReference type="EMBL" id="PSW89903.1"/>
    </source>
</evidence>
<dbReference type="InterPro" id="IPR029063">
    <property type="entry name" value="SAM-dependent_MTases_sf"/>
</dbReference>
<name>A0ABX5GLY3_9GAMM</name>
<feature type="domain" description="DUF6094" evidence="1">
    <location>
        <begin position="11"/>
        <end position="194"/>
    </location>
</feature>
<keyword evidence="2" id="KW-0489">Methyltransferase</keyword>
<dbReference type="PRINTS" id="PR00507">
    <property type="entry name" value="N12N6MTFRASE"/>
</dbReference>
<proteinExistence type="predicted"/>
<dbReference type="Proteomes" id="UP000241190">
    <property type="component" value="Unassembled WGS sequence"/>
</dbReference>
<dbReference type="EMBL" id="PYOP01000065">
    <property type="protein sequence ID" value="PSW89903.1"/>
    <property type="molecule type" value="Genomic_DNA"/>
</dbReference>
<dbReference type="InterPro" id="IPR046076">
    <property type="entry name" value="DUF6094"/>
</dbReference>
<organism evidence="2 3">
    <name type="scientific">Photobacterium iliopiscarium</name>
    <dbReference type="NCBI Taxonomy" id="56192"/>
    <lineage>
        <taxon>Bacteria</taxon>
        <taxon>Pseudomonadati</taxon>
        <taxon>Pseudomonadota</taxon>
        <taxon>Gammaproteobacteria</taxon>
        <taxon>Vibrionales</taxon>
        <taxon>Vibrionaceae</taxon>
        <taxon>Photobacterium</taxon>
    </lineage>
</organism>
<evidence type="ECO:0000259" key="1">
    <source>
        <dbReference type="Pfam" id="PF19587"/>
    </source>
</evidence>
<dbReference type="Pfam" id="PF19587">
    <property type="entry name" value="DUF6094"/>
    <property type="match status" value="1"/>
</dbReference>
<dbReference type="SUPFAM" id="SSF53335">
    <property type="entry name" value="S-adenosyl-L-methionine-dependent methyltransferases"/>
    <property type="match status" value="1"/>
</dbReference>
<reference evidence="2 3" key="1">
    <citation type="submission" date="2018-03" db="EMBL/GenBank/DDBJ databases">
        <title>Whole genome sequencing of Histamine producing bacteria.</title>
        <authorList>
            <person name="Butler K."/>
        </authorList>
    </citation>
    <scope>NUCLEOTIDE SEQUENCE [LARGE SCALE GENOMIC DNA]</scope>
    <source>
        <strain evidence="2 3">ATCC 51761</strain>
    </source>
</reference>
<comment type="caution">
    <text evidence="2">The sequence shown here is derived from an EMBL/GenBank/DDBJ whole genome shotgun (WGS) entry which is preliminary data.</text>
</comment>
<keyword evidence="2" id="KW-0808">Transferase</keyword>
<gene>
    <name evidence="2" type="ORF">C9J52_20010</name>
</gene>
<evidence type="ECO:0000313" key="3">
    <source>
        <dbReference type="Proteomes" id="UP000241190"/>
    </source>
</evidence>
<dbReference type="GO" id="GO:0008168">
    <property type="term" value="F:methyltransferase activity"/>
    <property type="evidence" value="ECO:0007669"/>
    <property type="project" value="UniProtKB-KW"/>
</dbReference>
<accession>A0ABX5GLY3</accession>
<sequence>MAMMHPRVAHNYLKDGYYPTDDKTLEGISHLLFVPPGHYRAIDPCCGEGHALRFLRDKCQQPIHCYGVELDKDRAITAQTQLDNVLNVNTFDCIVSSNSMSFLFLNPPYGDVVTDHLGKVEKGMNRLEVQFTRRCLGMLKREGVMALVIPFTSLQPAFCQYLARSLGDITVYAAATDRFKQVVIMGVRRDMSGEHHRLERERHQRLLVTIGRGENIAPPLPEQPMTSYRLPVIPNTPFRFEVIQPDKVLLNQVFTAHQGLWHRFDSLFMQASHYTMPRPLRKLSPWHLSLALAAGQISGHVVSNDGQRQLLVKDGTKKVQRMTTSVDESGLTTTKIDQFVPTIRAIDITPGDNFGNIVVIQ</sequence>